<dbReference type="EMBL" id="JAUIZM010000004">
    <property type="protein sequence ID" value="KAK1388898.1"/>
    <property type="molecule type" value="Genomic_DNA"/>
</dbReference>
<proteinExistence type="predicted"/>
<feature type="transmembrane region" description="Helical" evidence="5">
    <location>
        <begin position="49"/>
        <end position="71"/>
    </location>
</feature>
<gene>
    <name evidence="6" type="ORF">POM88_017076</name>
</gene>
<name>A0AAD8IPL9_9APIA</name>
<dbReference type="InterPro" id="IPR018499">
    <property type="entry name" value="Tetraspanin/Peripherin"/>
</dbReference>
<evidence type="ECO:0000256" key="4">
    <source>
        <dbReference type="ARBA" id="ARBA00023136"/>
    </source>
</evidence>
<evidence type="ECO:0000256" key="1">
    <source>
        <dbReference type="ARBA" id="ARBA00004141"/>
    </source>
</evidence>
<dbReference type="Pfam" id="PF00335">
    <property type="entry name" value="Tetraspanin"/>
    <property type="match status" value="1"/>
</dbReference>
<dbReference type="GO" id="GO:0016020">
    <property type="term" value="C:membrane"/>
    <property type="evidence" value="ECO:0007669"/>
    <property type="project" value="UniProtKB-SubCell"/>
</dbReference>
<evidence type="ECO:0000256" key="3">
    <source>
        <dbReference type="ARBA" id="ARBA00022989"/>
    </source>
</evidence>
<evidence type="ECO:0000313" key="7">
    <source>
        <dbReference type="Proteomes" id="UP001237642"/>
    </source>
</evidence>
<keyword evidence="3 5" id="KW-1133">Transmembrane helix</keyword>
<accession>A0AAD8IPL9</accession>
<dbReference type="Proteomes" id="UP001237642">
    <property type="component" value="Unassembled WGS sequence"/>
</dbReference>
<evidence type="ECO:0000256" key="5">
    <source>
        <dbReference type="SAM" id="Phobius"/>
    </source>
</evidence>
<comment type="caution">
    <text evidence="6">The sequence shown here is derived from an EMBL/GenBank/DDBJ whole genome shotgun (WGS) entry which is preliminary data.</text>
</comment>
<organism evidence="6 7">
    <name type="scientific">Heracleum sosnowskyi</name>
    <dbReference type="NCBI Taxonomy" id="360622"/>
    <lineage>
        <taxon>Eukaryota</taxon>
        <taxon>Viridiplantae</taxon>
        <taxon>Streptophyta</taxon>
        <taxon>Embryophyta</taxon>
        <taxon>Tracheophyta</taxon>
        <taxon>Spermatophyta</taxon>
        <taxon>Magnoliopsida</taxon>
        <taxon>eudicotyledons</taxon>
        <taxon>Gunneridae</taxon>
        <taxon>Pentapetalae</taxon>
        <taxon>asterids</taxon>
        <taxon>campanulids</taxon>
        <taxon>Apiales</taxon>
        <taxon>Apiaceae</taxon>
        <taxon>Apioideae</taxon>
        <taxon>apioid superclade</taxon>
        <taxon>Tordylieae</taxon>
        <taxon>Tordyliinae</taxon>
        <taxon>Heracleum</taxon>
    </lineage>
</organism>
<sequence>MGRRSCVKSLLKHANSLIGMFAIATILYALWMLTSWHRDVHADNHPLPWFIYTFFALGASLCLITCFGHIAAETVNGCCLYSYALFVFLFFMLEVAVIVEILLDRDWEEDFPEDPTGNFGDLKDFIMENFQMCKWIGFSIMTIQGLCMLLAMILKALGPDNEANYESDDNYIPEGVPLLTNYPPQLPIVVGDPIHGYRNGSSSVKFNK</sequence>
<keyword evidence="7" id="KW-1185">Reference proteome</keyword>
<dbReference type="AlphaFoldDB" id="A0AAD8IPL9"/>
<feature type="transmembrane region" description="Helical" evidence="5">
    <location>
        <begin position="83"/>
        <end position="103"/>
    </location>
</feature>
<keyword evidence="4 5" id="KW-0472">Membrane</keyword>
<protein>
    <submittedName>
        <fullName evidence="6">Tetraspanin-19</fullName>
    </submittedName>
</protein>
<feature type="transmembrane region" description="Helical" evidence="5">
    <location>
        <begin position="135"/>
        <end position="154"/>
    </location>
</feature>
<reference evidence="6" key="1">
    <citation type="submission" date="2023-02" db="EMBL/GenBank/DDBJ databases">
        <title>Genome of toxic invasive species Heracleum sosnowskyi carries increased number of genes despite the absence of recent whole-genome duplications.</title>
        <authorList>
            <person name="Schelkunov M."/>
            <person name="Shtratnikova V."/>
            <person name="Makarenko M."/>
            <person name="Klepikova A."/>
            <person name="Omelchenko D."/>
            <person name="Novikova G."/>
            <person name="Obukhova E."/>
            <person name="Bogdanov V."/>
            <person name="Penin A."/>
            <person name="Logacheva M."/>
        </authorList>
    </citation>
    <scope>NUCLEOTIDE SEQUENCE</scope>
    <source>
        <strain evidence="6">Hsosn_3</strain>
        <tissue evidence="6">Leaf</tissue>
    </source>
</reference>
<comment type="subcellular location">
    <subcellularLocation>
        <location evidence="1">Membrane</location>
        <topology evidence="1">Multi-pass membrane protein</topology>
    </subcellularLocation>
</comment>
<feature type="transmembrane region" description="Helical" evidence="5">
    <location>
        <begin position="16"/>
        <end position="37"/>
    </location>
</feature>
<evidence type="ECO:0000256" key="2">
    <source>
        <dbReference type="ARBA" id="ARBA00022692"/>
    </source>
</evidence>
<reference evidence="6" key="2">
    <citation type="submission" date="2023-05" db="EMBL/GenBank/DDBJ databases">
        <authorList>
            <person name="Schelkunov M.I."/>
        </authorList>
    </citation>
    <scope>NUCLEOTIDE SEQUENCE</scope>
    <source>
        <strain evidence="6">Hsosn_3</strain>
        <tissue evidence="6">Leaf</tissue>
    </source>
</reference>
<evidence type="ECO:0000313" key="6">
    <source>
        <dbReference type="EMBL" id="KAK1388898.1"/>
    </source>
</evidence>
<keyword evidence="2 5" id="KW-0812">Transmembrane</keyword>